<reference evidence="2 3" key="1">
    <citation type="submission" date="2023-02" db="EMBL/GenBank/DDBJ databases">
        <title>LHISI_Scaffold_Assembly.</title>
        <authorList>
            <person name="Stuart O.P."/>
            <person name="Cleave R."/>
            <person name="Magrath M.J.L."/>
            <person name="Mikheyev A.S."/>
        </authorList>
    </citation>
    <scope>NUCLEOTIDE SEQUENCE [LARGE SCALE GENOMIC DNA]</scope>
    <source>
        <strain evidence="2">Daus_M_001</strain>
        <tissue evidence="2">Leg muscle</tissue>
    </source>
</reference>
<name>A0ABQ9HDI8_9NEOP</name>
<organism evidence="2 3">
    <name type="scientific">Dryococelus australis</name>
    <dbReference type="NCBI Taxonomy" id="614101"/>
    <lineage>
        <taxon>Eukaryota</taxon>
        <taxon>Metazoa</taxon>
        <taxon>Ecdysozoa</taxon>
        <taxon>Arthropoda</taxon>
        <taxon>Hexapoda</taxon>
        <taxon>Insecta</taxon>
        <taxon>Pterygota</taxon>
        <taxon>Neoptera</taxon>
        <taxon>Polyneoptera</taxon>
        <taxon>Phasmatodea</taxon>
        <taxon>Verophasmatodea</taxon>
        <taxon>Anareolatae</taxon>
        <taxon>Phasmatidae</taxon>
        <taxon>Eurycanthinae</taxon>
        <taxon>Dryococelus</taxon>
    </lineage>
</organism>
<feature type="domain" description="Reverse transcriptase Ty1/copia-type" evidence="1">
    <location>
        <begin position="2"/>
        <end position="168"/>
    </location>
</feature>
<dbReference type="InterPro" id="IPR013103">
    <property type="entry name" value="RVT_2"/>
</dbReference>
<dbReference type="Pfam" id="PF07727">
    <property type="entry name" value="RVT_2"/>
    <property type="match status" value="1"/>
</dbReference>
<gene>
    <name evidence="2" type="ORF">PR048_014213</name>
</gene>
<sequence length="366" mass="41468">MISFALHKNLELRELDIPTVFLNGELEQDIYIKKLQVEDCESEVLKFNRALYGLIGAPRCWNQRFHAFATKSGFKHSARDVCLYRKNNLNLIIFVDDISLFGTEREIDFVCSLKNEINAKDLGLLNSFLGMNIVKNEDNITISQQQMIEDILQKFNMDRCKGMQTPMAHDAVPYSAGEIVNVPFRQLIGCLMYLCMVSRPDIMFATSYLRRFLDRPTNCLWSAAKRILRYLSLTKNHVLVLKKNQQNLIAFTDRKSTSGSAVFYTSNLVSWQSVKRQTVALSTAEAKYVAALLTTSEVLHLHSLLQSVSAAEIVPVFYCDNQSAIHIPIPPSTHSTPSQTSQAWTAYPTLFSSTPSEASHCCFLFP</sequence>
<dbReference type="Proteomes" id="UP001159363">
    <property type="component" value="Chromosome 4"/>
</dbReference>
<evidence type="ECO:0000313" key="2">
    <source>
        <dbReference type="EMBL" id="KAJ8882405.1"/>
    </source>
</evidence>
<dbReference type="PANTHER" id="PTHR11439">
    <property type="entry name" value="GAG-POL-RELATED RETROTRANSPOSON"/>
    <property type="match status" value="1"/>
</dbReference>
<accession>A0ABQ9HDI8</accession>
<dbReference type="CDD" id="cd09272">
    <property type="entry name" value="RNase_HI_RT_Ty1"/>
    <property type="match status" value="1"/>
</dbReference>
<keyword evidence="3" id="KW-1185">Reference proteome</keyword>
<proteinExistence type="predicted"/>
<protein>
    <recommendedName>
        <fullName evidence="1">Reverse transcriptase Ty1/copia-type domain-containing protein</fullName>
    </recommendedName>
</protein>
<evidence type="ECO:0000259" key="1">
    <source>
        <dbReference type="Pfam" id="PF07727"/>
    </source>
</evidence>
<dbReference type="EMBL" id="JARBHB010000005">
    <property type="protein sequence ID" value="KAJ8882405.1"/>
    <property type="molecule type" value="Genomic_DNA"/>
</dbReference>
<dbReference type="InterPro" id="IPR043502">
    <property type="entry name" value="DNA/RNA_pol_sf"/>
</dbReference>
<evidence type="ECO:0000313" key="3">
    <source>
        <dbReference type="Proteomes" id="UP001159363"/>
    </source>
</evidence>
<dbReference type="SUPFAM" id="SSF56672">
    <property type="entry name" value="DNA/RNA polymerases"/>
    <property type="match status" value="1"/>
</dbReference>
<dbReference type="PANTHER" id="PTHR11439:SF483">
    <property type="entry name" value="PEPTIDE SYNTHASE GLIP-LIKE, PUTATIVE (AFU_ORTHOLOGUE AFUA_3G12920)-RELATED"/>
    <property type="match status" value="1"/>
</dbReference>
<comment type="caution">
    <text evidence="2">The sequence shown here is derived from an EMBL/GenBank/DDBJ whole genome shotgun (WGS) entry which is preliminary data.</text>
</comment>